<protein>
    <submittedName>
        <fullName evidence="2">Uncharacterized protein</fullName>
    </submittedName>
</protein>
<proteinExistence type="predicted"/>
<reference evidence="2 3" key="1">
    <citation type="submission" date="2019-03" db="EMBL/GenBank/DDBJ databases">
        <title>First draft genome of Liparis tanakae, snailfish: a comprehensive survey of snailfish specific genes.</title>
        <authorList>
            <person name="Kim W."/>
            <person name="Song I."/>
            <person name="Jeong J.-H."/>
            <person name="Kim D."/>
            <person name="Kim S."/>
            <person name="Ryu S."/>
            <person name="Song J.Y."/>
            <person name="Lee S.K."/>
        </authorList>
    </citation>
    <scope>NUCLEOTIDE SEQUENCE [LARGE SCALE GENOMIC DNA]</scope>
    <source>
        <tissue evidence="2">Muscle</tissue>
    </source>
</reference>
<gene>
    <name evidence="2" type="ORF">EYF80_036182</name>
</gene>
<dbReference type="Proteomes" id="UP000314294">
    <property type="component" value="Unassembled WGS sequence"/>
</dbReference>
<evidence type="ECO:0000256" key="1">
    <source>
        <dbReference type="SAM" id="MobiDB-lite"/>
    </source>
</evidence>
<feature type="region of interest" description="Disordered" evidence="1">
    <location>
        <begin position="13"/>
        <end position="50"/>
    </location>
</feature>
<sequence>MLSWALEGAAEADVTPGLGVGVTGLGGPSGTRLGLPGCGGGHNEAEDEEEEEEVVVVADSPNFGEAMCSLREEWARALADDDG</sequence>
<keyword evidence="3" id="KW-1185">Reference proteome</keyword>
<evidence type="ECO:0000313" key="3">
    <source>
        <dbReference type="Proteomes" id="UP000314294"/>
    </source>
</evidence>
<organism evidence="2 3">
    <name type="scientific">Liparis tanakae</name>
    <name type="common">Tanaka's snailfish</name>
    <dbReference type="NCBI Taxonomy" id="230148"/>
    <lineage>
        <taxon>Eukaryota</taxon>
        <taxon>Metazoa</taxon>
        <taxon>Chordata</taxon>
        <taxon>Craniata</taxon>
        <taxon>Vertebrata</taxon>
        <taxon>Euteleostomi</taxon>
        <taxon>Actinopterygii</taxon>
        <taxon>Neopterygii</taxon>
        <taxon>Teleostei</taxon>
        <taxon>Neoteleostei</taxon>
        <taxon>Acanthomorphata</taxon>
        <taxon>Eupercaria</taxon>
        <taxon>Perciformes</taxon>
        <taxon>Cottioidei</taxon>
        <taxon>Cottales</taxon>
        <taxon>Liparidae</taxon>
        <taxon>Liparis</taxon>
    </lineage>
</organism>
<evidence type="ECO:0000313" key="2">
    <source>
        <dbReference type="EMBL" id="TNN53608.1"/>
    </source>
</evidence>
<name>A0A4Z2GJ84_9TELE</name>
<accession>A0A4Z2GJ84</accession>
<comment type="caution">
    <text evidence="2">The sequence shown here is derived from an EMBL/GenBank/DDBJ whole genome shotgun (WGS) entry which is preliminary data.</text>
</comment>
<dbReference type="EMBL" id="SRLO01000511">
    <property type="protein sequence ID" value="TNN53608.1"/>
    <property type="molecule type" value="Genomic_DNA"/>
</dbReference>
<dbReference type="AlphaFoldDB" id="A0A4Z2GJ84"/>
<feature type="compositionally biased region" description="Gly residues" evidence="1">
    <location>
        <begin position="18"/>
        <end position="29"/>
    </location>
</feature>